<dbReference type="EC" id="2.7.4.3" evidence="5 7"/>
<evidence type="ECO:0000256" key="4">
    <source>
        <dbReference type="ARBA" id="ARBA00022777"/>
    </source>
</evidence>
<dbReference type="GO" id="GO:0044209">
    <property type="term" value="P:AMP salvage"/>
    <property type="evidence" value="ECO:0007669"/>
    <property type="project" value="UniProtKB-UniRule"/>
</dbReference>
<dbReference type="AlphaFoldDB" id="A0A6J4V9R9"/>
<comment type="subcellular location">
    <subcellularLocation>
        <location evidence="5 7">Cytoplasm</location>
    </subcellularLocation>
</comment>
<feature type="binding site" evidence="5">
    <location>
        <position position="99"/>
    </location>
    <ligand>
        <name>AMP</name>
        <dbReference type="ChEBI" id="CHEBI:456215"/>
    </ligand>
</feature>
<protein>
    <recommendedName>
        <fullName evidence="5 7">Adenylate kinase</fullName>
        <shortName evidence="5">AK</shortName>
        <ecNumber evidence="5 7">2.7.4.3</ecNumber>
    </recommendedName>
    <alternativeName>
        <fullName evidence="5">ATP-AMP transphosphorylase</fullName>
    </alternativeName>
    <alternativeName>
        <fullName evidence="5">ATP:AMP phosphotransferase</fullName>
    </alternativeName>
    <alternativeName>
        <fullName evidence="5">Adenylate monophosphate kinase</fullName>
    </alternativeName>
</protein>
<evidence type="ECO:0000259" key="8">
    <source>
        <dbReference type="Pfam" id="PF05191"/>
    </source>
</evidence>
<dbReference type="GO" id="GO:0005737">
    <property type="term" value="C:cytoplasm"/>
    <property type="evidence" value="ECO:0007669"/>
    <property type="project" value="UniProtKB-SubCell"/>
</dbReference>
<feature type="binding site" evidence="5">
    <location>
        <begin position="143"/>
        <end position="144"/>
    </location>
    <ligand>
        <name>ATP</name>
        <dbReference type="ChEBI" id="CHEBI:30616"/>
    </ligand>
</feature>
<feature type="domain" description="Adenylate kinase active site lid" evidence="8">
    <location>
        <begin position="134"/>
        <end position="169"/>
    </location>
</feature>
<name>A0A6J4V9R9_9BACT</name>
<feature type="binding site" evidence="5">
    <location>
        <position position="160"/>
    </location>
    <ligand>
        <name>Zn(2+)</name>
        <dbReference type="ChEBI" id="CHEBI:29105"/>
        <note>structural</note>
    </ligand>
</feature>
<evidence type="ECO:0000256" key="7">
    <source>
        <dbReference type="RuleBase" id="RU003331"/>
    </source>
</evidence>
<feature type="binding site" evidence="5">
    <location>
        <position position="178"/>
    </location>
    <ligand>
        <name>AMP</name>
        <dbReference type="ChEBI" id="CHEBI:456215"/>
    </ligand>
</feature>
<keyword evidence="1 5" id="KW-0808">Transferase</keyword>
<feature type="binding site" evidence="5">
    <location>
        <position position="36"/>
    </location>
    <ligand>
        <name>AMP</name>
        <dbReference type="ChEBI" id="CHEBI:456215"/>
    </ligand>
</feature>
<keyword evidence="2 5" id="KW-0545">Nucleotide biosynthesis</keyword>
<dbReference type="GO" id="GO:0005524">
    <property type="term" value="F:ATP binding"/>
    <property type="evidence" value="ECO:0007669"/>
    <property type="project" value="UniProtKB-UniRule"/>
</dbReference>
<dbReference type="CDD" id="cd01428">
    <property type="entry name" value="ADK"/>
    <property type="match status" value="1"/>
</dbReference>
<dbReference type="Pfam" id="PF05191">
    <property type="entry name" value="ADK_lid"/>
    <property type="match status" value="1"/>
</dbReference>
<evidence type="ECO:0000256" key="5">
    <source>
        <dbReference type="HAMAP-Rule" id="MF_00235"/>
    </source>
</evidence>
<dbReference type="PROSITE" id="PS00113">
    <property type="entry name" value="ADENYLATE_KINASE"/>
    <property type="match status" value="1"/>
</dbReference>
<dbReference type="InterPro" id="IPR033690">
    <property type="entry name" value="Adenylat_kinase_CS"/>
</dbReference>
<feature type="binding site" evidence="5">
    <location>
        <position position="134"/>
    </location>
    <ligand>
        <name>ATP</name>
        <dbReference type="ChEBI" id="CHEBI:30616"/>
    </ligand>
</feature>
<feature type="binding site" evidence="5">
    <location>
        <position position="167"/>
    </location>
    <ligand>
        <name>AMP</name>
        <dbReference type="ChEBI" id="CHEBI:456215"/>
    </ligand>
</feature>
<feature type="binding site" evidence="5">
    <location>
        <begin position="92"/>
        <end position="95"/>
    </location>
    <ligand>
        <name>AMP</name>
        <dbReference type="ChEBI" id="CHEBI:456215"/>
    </ligand>
</feature>
<feature type="binding site" evidence="5">
    <location>
        <position position="157"/>
    </location>
    <ligand>
        <name>Zn(2+)</name>
        <dbReference type="ChEBI" id="CHEBI:29105"/>
        <note>structural</note>
    </ligand>
</feature>
<gene>
    <name evidence="5" type="primary">adk</name>
    <name evidence="9" type="ORF">AVDCRST_MAG87-2595</name>
</gene>
<dbReference type="InterPro" id="IPR027417">
    <property type="entry name" value="P-loop_NTPase"/>
</dbReference>
<comment type="domain">
    <text evidence="5">Consists of three domains, a large central CORE domain and two small peripheral domains, NMPbind and LID, which undergo movements during catalysis. The LID domain closes over the site of phosphoryl transfer upon ATP binding. Assembling and dissambling the active center during each catalytic cycle provides an effective means to prevent ATP hydrolysis. Some bacteria have evolved a zinc-coordinating structure that stabilizes the LID domain.</text>
</comment>
<dbReference type="InterPro" id="IPR000850">
    <property type="entry name" value="Adenylat/UMP-CMP_kin"/>
</dbReference>
<keyword evidence="3 5" id="KW-0547">Nucleotide-binding</keyword>
<comment type="similarity">
    <text evidence="5 6">Belongs to the adenylate kinase family.</text>
</comment>
<organism evidence="9">
    <name type="scientific">uncultured Thermomicrobiales bacterium</name>
    <dbReference type="NCBI Taxonomy" id="1645740"/>
    <lineage>
        <taxon>Bacteria</taxon>
        <taxon>Pseudomonadati</taxon>
        <taxon>Thermomicrobiota</taxon>
        <taxon>Thermomicrobia</taxon>
        <taxon>Thermomicrobiales</taxon>
        <taxon>environmental samples</taxon>
    </lineage>
</organism>
<evidence type="ECO:0000256" key="6">
    <source>
        <dbReference type="RuleBase" id="RU003330"/>
    </source>
</evidence>
<comment type="subunit">
    <text evidence="5 7">Monomer.</text>
</comment>
<dbReference type="Gene3D" id="3.40.50.300">
    <property type="entry name" value="P-loop containing nucleotide triphosphate hydrolases"/>
    <property type="match status" value="1"/>
</dbReference>
<dbReference type="HAMAP" id="MF_00235">
    <property type="entry name" value="Adenylate_kinase_Adk"/>
    <property type="match status" value="1"/>
</dbReference>
<feature type="region of interest" description="LID" evidence="5">
    <location>
        <begin position="133"/>
        <end position="170"/>
    </location>
</feature>
<keyword evidence="4 5" id="KW-0418">Kinase</keyword>
<dbReference type="NCBIfam" id="TIGR01351">
    <property type="entry name" value="adk"/>
    <property type="match status" value="1"/>
</dbReference>
<feature type="binding site" evidence="5">
    <location>
        <position position="140"/>
    </location>
    <ligand>
        <name>Zn(2+)</name>
        <dbReference type="ChEBI" id="CHEBI:29105"/>
        <note>structural</note>
    </ligand>
</feature>
<feature type="binding site" evidence="5">
    <location>
        <begin position="57"/>
        <end position="59"/>
    </location>
    <ligand>
        <name>AMP</name>
        <dbReference type="ChEBI" id="CHEBI:456215"/>
    </ligand>
</feature>
<feature type="binding site" evidence="5">
    <location>
        <begin position="10"/>
        <end position="15"/>
    </location>
    <ligand>
        <name>ATP</name>
        <dbReference type="ChEBI" id="CHEBI:30616"/>
    </ligand>
</feature>
<evidence type="ECO:0000256" key="2">
    <source>
        <dbReference type="ARBA" id="ARBA00022727"/>
    </source>
</evidence>
<dbReference type="InterPro" id="IPR006259">
    <property type="entry name" value="Adenyl_kin_sub"/>
</dbReference>
<proteinExistence type="inferred from homology"/>
<keyword evidence="5 7" id="KW-0067">ATP-binding</keyword>
<evidence type="ECO:0000313" key="9">
    <source>
        <dbReference type="EMBL" id="CAA9572853.1"/>
    </source>
</evidence>
<comment type="function">
    <text evidence="5">Catalyzes the reversible transfer of the terminal phosphate group between ATP and AMP. Plays an important role in cellular energy homeostasis and in adenine nucleotide metabolism.</text>
</comment>
<comment type="pathway">
    <text evidence="5">Purine metabolism; AMP biosynthesis via salvage pathway; AMP from ADP: step 1/1.</text>
</comment>
<dbReference type="PANTHER" id="PTHR23359">
    <property type="entry name" value="NUCLEOTIDE KINASE"/>
    <property type="match status" value="1"/>
</dbReference>
<keyword evidence="5" id="KW-0479">Metal-binding</keyword>
<reference evidence="9" key="1">
    <citation type="submission" date="2020-02" db="EMBL/GenBank/DDBJ databases">
        <authorList>
            <person name="Meier V. D."/>
        </authorList>
    </citation>
    <scope>NUCLEOTIDE SEQUENCE</scope>
    <source>
        <strain evidence="9">AVDCRST_MAG87</strain>
    </source>
</reference>
<feature type="binding site" evidence="5">
    <location>
        <position position="31"/>
    </location>
    <ligand>
        <name>AMP</name>
        <dbReference type="ChEBI" id="CHEBI:456215"/>
    </ligand>
</feature>
<dbReference type="GO" id="GO:0004017">
    <property type="term" value="F:AMP kinase activity"/>
    <property type="evidence" value="ECO:0007669"/>
    <property type="project" value="UniProtKB-UniRule"/>
</dbReference>
<feature type="binding site" evidence="5">
    <location>
        <position position="137"/>
    </location>
    <ligand>
        <name>Zn(2+)</name>
        <dbReference type="ChEBI" id="CHEBI:29105"/>
        <note>structural</note>
    </ligand>
</feature>
<accession>A0A6J4V9R9</accession>
<dbReference type="SUPFAM" id="SSF52540">
    <property type="entry name" value="P-loop containing nucleoside triphosphate hydrolases"/>
    <property type="match status" value="1"/>
</dbReference>
<feature type="region of interest" description="NMP" evidence="5">
    <location>
        <begin position="30"/>
        <end position="59"/>
    </location>
</feature>
<dbReference type="InterPro" id="IPR007862">
    <property type="entry name" value="Adenylate_kinase_lid-dom"/>
</dbReference>
<comment type="catalytic activity">
    <reaction evidence="5 7">
        <text>AMP + ATP = 2 ADP</text>
        <dbReference type="Rhea" id="RHEA:12973"/>
        <dbReference type="ChEBI" id="CHEBI:30616"/>
        <dbReference type="ChEBI" id="CHEBI:456215"/>
        <dbReference type="ChEBI" id="CHEBI:456216"/>
        <dbReference type="EC" id="2.7.4.3"/>
    </reaction>
</comment>
<dbReference type="GO" id="GO:0008270">
    <property type="term" value="F:zinc ion binding"/>
    <property type="evidence" value="ECO:0007669"/>
    <property type="project" value="UniProtKB-UniRule"/>
</dbReference>
<dbReference type="Pfam" id="PF00406">
    <property type="entry name" value="ADK"/>
    <property type="match status" value="1"/>
</dbReference>
<sequence>MHVILMGAQGSGKGTQAAILEPRLNLVKIATGDLFRAEIFSGSPLGNELKAILGRGDLVPDELTTNVVRGRISALVADREAGNPVAGALFDGYPRTDVQARSLDTILDELGERLTTVIEIVVPRDTLVERLSGRRVCAECGKVFHIVSNPAPAGNVCDNCGGRVIQREDDMPGPIARRLALYDQQTAPLLDYYRNLGLLEQVDGDRPVDAVTSAILTIVERRLTASGTV</sequence>
<dbReference type="EMBL" id="CADCWJ010000565">
    <property type="protein sequence ID" value="CAA9572853.1"/>
    <property type="molecule type" value="Genomic_DNA"/>
</dbReference>
<dbReference type="PRINTS" id="PR00094">
    <property type="entry name" value="ADENYLTKNASE"/>
</dbReference>
<keyword evidence="5" id="KW-0963">Cytoplasm</keyword>
<dbReference type="UniPathway" id="UPA00588">
    <property type="reaction ID" value="UER00649"/>
</dbReference>
<evidence type="ECO:0000256" key="1">
    <source>
        <dbReference type="ARBA" id="ARBA00022679"/>
    </source>
</evidence>
<keyword evidence="5" id="KW-0862">Zinc</keyword>
<feature type="binding site" evidence="5">
    <location>
        <position position="206"/>
    </location>
    <ligand>
        <name>ATP</name>
        <dbReference type="ChEBI" id="CHEBI:30616"/>
    </ligand>
</feature>
<evidence type="ECO:0000256" key="3">
    <source>
        <dbReference type="ARBA" id="ARBA00022741"/>
    </source>
</evidence>